<gene>
    <name evidence="1" type="ORF">K444DRAFT_635643</name>
</gene>
<dbReference type="Proteomes" id="UP000235371">
    <property type="component" value="Unassembled WGS sequence"/>
</dbReference>
<evidence type="ECO:0000313" key="1">
    <source>
        <dbReference type="EMBL" id="PMD52675.1"/>
    </source>
</evidence>
<dbReference type="EMBL" id="KZ613895">
    <property type="protein sequence ID" value="PMD52675.1"/>
    <property type="molecule type" value="Genomic_DNA"/>
</dbReference>
<name>A0A2J6SPG3_9HELO</name>
<keyword evidence="2" id="KW-1185">Reference proteome</keyword>
<accession>A0A2J6SPG3</accession>
<evidence type="ECO:0000313" key="2">
    <source>
        <dbReference type="Proteomes" id="UP000235371"/>
    </source>
</evidence>
<protein>
    <submittedName>
        <fullName evidence="1">Uncharacterized protein</fullName>
    </submittedName>
</protein>
<proteinExistence type="predicted"/>
<sequence length="308" mass="34894">MESNGKIISADTSSISIAFEQTINASLRPALPIIPTQGCRNTLVHSEEMSEKMEAPALNGFEQIGGAATLQPTGEGEVNPLEVPTDIGHDIEHGQGQVHTPSPSVWITSLIMTWVVMGFTLVVSGHVWDRAVASVGAAGTFHQMAFRVTAFTYGSFWTPGWGQKYLLGYLALETDGIFRFFNLAVLFVHDERFEYGSGDNHPPTMVGPVYWRYCDWEAASNDLPVYEDDFRSRLPSPFNKGQDWYPEATSAIRADIARFEVVREWRKFWRHRCRFFRKHEDAFNQFFEEYCLDQALDVFEDSFNLLGL</sequence>
<dbReference type="AlphaFoldDB" id="A0A2J6SPG3"/>
<organism evidence="1 2">
    <name type="scientific">Hyaloscypha bicolor E</name>
    <dbReference type="NCBI Taxonomy" id="1095630"/>
    <lineage>
        <taxon>Eukaryota</taxon>
        <taxon>Fungi</taxon>
        <taxon>Dikarya</taxon>
        <taxon>Ascomycota</taxon>
        <taxon>Pezizomycotina</taxon>
        <taxon>Leotiomycetes</taxon>
        <taxon>Helotiales</taxon>
        <taxon>Hyaloscyphaceae</taxon>
        <taxon>Hyaloscypha</taxon>
        <taxon>Hyaloscypha bicolor</taxon>
    </lineage>
</organism>
<dbReference type="RefSeq" id="XP_024729579.1">
    <property type="nucleotide sequence ID" value="XM_024883892.1"/>
</dbReference>
<dbReference type="OrthoDB" id="3564108at2759"/>
<dbReference type="GeneID" id="36591969"/>
<reference evidence="1 2" key="1">
    <citation type="submission" date="2016-04" db="EMBL/GenBank/DDBJ databases">
        <title>A degradative enzymes factory behind the ericoid mycorrhizal symbiosis.</title>
        <authorList>
            <consortium name="DOE Joint Genome Institute"/>
            <person name="Martino E."/>
            <person name="Morin E."/>
            <person name="Grelet G."/>
            <person name="Kuo A."/>
            <person name="Kohler A."/>
            <person name="Daghino S."/>
            <person name="Barry K."/>
            <person name="Choi C."/>
            <person name="Cichocki N."/>
            <person name="Clum A."/>
            <person name="Copeland A."/>
            <person name="Hainaut M."/>
            <person name="Haridas S."/>
            <person name="Labutti K."/>
            <person name="Lindquist E."/>
            <person name="Lipzen A."/>
            <person name="Khouja H.-R."/>
            <person name="Murat C."/>
            <person name="Ohm R."/>
            <person name="Olson A."/>
            <person name="Spatafora J."/>
            <person name="Veneault-Fourrey C."/>
            <person name="Henrissat B."/>
            <person name="Grigoriev I."/>
            <person name="Martin F."/>
            <person name="Perotto S."/>
        </authorList>
    </citation>
    <scope>NUCLEOTIDE SEQUENCE [LARGE SCALE GENOMIC DNA]</scope>
    <source>
        <strain evidence="1 2">E</strain>
    </source>
</reference>
<dbReference type="InParanoid" id="A0A2J6SPG3"/>